<name>A0A0A7UY87_GVAO</name>
<protein>
    <submittedName>
        <fullName evidence="1">ADOR22</fullName>
    </submittedName>
</protein>
<evidence type="ECO:0000313" key="1">
    <source>
        <dbReference type="EMBL" id="AJA91662.1"/>
    </source>
</evidence>
<organismHost>
    <name type="scientific">Adoxophyes</name>
    <dbReference type="NCBI Taxonomy" id="85584"/>
</organismHost>
<dbReference type="EMBL" id="KM226332">
    <property type="protein sequence ID" value="AJA91662.1"/>
    <property type="molecule type" value="Genomic_DNA"/>
</dbReference>
<organism evidence="1">
    <name type="scientific">Adoxophyes orana granulovirus</name>
    <name type="common">AoGV</name>
    <dbReference type="NCBI Taxonomy" id="170617"/>
    <lineage>
        <taxon>Viruses</taxon>
        <taxon>Viruses incertae sedis</taxon>
        <taxon>Naldaviricetes</taxon>
        <taxon>Lefavirales</taxon>
        <taxon>Baculoviridae</taxon>
        <taxon>Betabaculovirus</taxon>
        <taxon>Betabaculovirus adoranae</taxon>
    </lineage>
</organism>
<accession>A0A0A7UY87</accession>
<sequence length="176" mass="21066">MAAQIYIDDVISVISDLIDVQQDKLLCARLQDVKHKLQLRKCIKWKIETKIVKKIKLYLHIYYVIKDHEALLAFVINNRSQPKTAMEWKINKDGANDDKECFYLCLTLFLGVEDKQNYMSVLRNVKKLNYFYRYVSTRYMFRHVSIDNLVVSLNKIIEIYEHKYNVVNNYLYKLSL</sequence>
<proteinExistence type="predicted"/>
<reference evidence="1" key="1">
    <citation type="journal article" date="2015" name="J. Gen. Virol.">
        <title>Isolation of an Adoxophyes orana granulovirus (AdorGV) occlusion body morphology mutant: biological activity, genome sequence and relationship to other isolates of AdorGV.</title>
        <authorList>
            <person name="Nakai M."/>
            <person name="Harrison R.L."/>
            <person name="Uchida H."/>
            <person name="Ukuda R."/>
            <person name="Hikihara S."/>
            <person name="Ishii K."/>
            <person name="Kunimi Y."/>
        </authorList>
    </citation>
    <scope>NUCLEOTIDE SEQUENCE</scope>
    <source>
        <strain evidence="1">Miyazaki</strain>
    </source>
</reference>